<dbReference type="EMBL" id="CP101988">
    <property type="protein sequence ID" value="UUI76546.1"/>
    <property type="molecule type" value="Genomic_DNA"/>
</dbReference>
<evidence type="ECO:0000256" key="1">
    <source>
        <dbReference type="SAM" id="MobiDB-lite"/>
    </source>
</evidence>
<proteinExistence type="predicted"/>
<keyword evidence="3" id="KW-1185">Reference proteome</keyword>
<dbReference type="Proteomes" id="UP001316189">
    <property type="component" value="Chromosome"/>
</dbReference>
<protein>
    <submittedName>
        <fullName evidence="2">Uncharacterized protein</fullName>
    </submittedName>
</protein>
<feature type="region of interest" description="Disordered" evidence="1">
    <location>
        <begin position="1"/>
        <end position="55"/>
    </location>
</feature>
<dbReference type="RefSeq" id="WP_227568828.1">
    <property type="nucleotide sequence ID" value="NZ_CP101988.1"/>
</dbReference>
<reference evidence="2 3" key="1">
    <citation type="submission" date="2022-07" db="EMBL/GenBank/DDBJ databases">
        <title>Novel species in genus cellulomonas.</title>
        <authorList>
            <person name="Ye L."/>
        </authorList>
    </citation>
    <scope>NUCLEOTIDE SEQUENCE [LARGE SCALE GENOMIC DNA]</scope>
    <source>
        <strain evidence="3">zg-Y338</strain>
    </source>
</reference>
<organism evidence="2 3">
    <name type="scientific">Cellulomonas chengniuliangii</name>
    <dbReference type="NCBI Taxonomy" id="2968084"/>
    <lineage>
        <taxon>Bacteria</taxon>
        <taxon>Bacillati</taxon>
        <taxon>Actinomycetota</taxon>
        <taxon>Actinomycetes</taxon>
        <taxon>Micrococcales</taxon>
        <taxon>Cellulomonadaceae</taxon>
        <taxon>Cellulomonas</taxon>
    </lineage>
</organism>
<sequence length="55" mass="5440">MSGTDLSIAPAARRSDASTHGASPIYDALVGELGDPTESTPAVKGGKAARGSRGK</sequence>
<gene>
    <name evidence="2" type="ORF">NP064_06570</name>
</gene>
<name>A0ABY5L191_9CELL</name>
<evidence type="ECO:0000313" key="2">
    <source>
        <dbReference type="EMBL" id="UUI76546.1"/>
    </source>
</evidence>
<accession>A0ABY5L191</accession>
<evidence type="ECO:0000313" key="3">
    <source>
        <dbReference type="Proteomes" id="UP001316189"/>
    </source>
</evidence>